<sequence>ATIIFRVKLIDFHNPKDEVQVIPNDEEPLNCKKAVPTDFIHATYAATEADGAVVSEASEIHTIVETGTLITGLYQAVVQLCEGVQYELIIPPHLAYGEWGLEDYISGSVVLHANLKIHESWPQIDAPKVALCNEDRTFEDCAKEDSMSQEEFEKCLEGCERIQGQPLKTREWSLNNQFQRLDRDESGALTKDEFQLTIKDHDEL</sequence>
<dbReference type="PROSITE" id="PS00018">
    <property type="entry name" value="EF_HAND_1"/>
    <property type="match status" value="1"/>
</dbReference>
<dbReference type="InterPro" id="IPR002048">
    <property type="entry name" value="EF_hand_dom"/>
</dbReference>
<dbReference type="AlphaFoldDB" id="E4XGG0"/>
<name>E4XGG0_OIKDI</name>
<dbReference type="PROSITE" id="PS50059">
    <property type="entry name" value="FKBP_PPIASE"/>
    <property type="match status" value="1"/>
</dbReference>
<dbReference type="GO" id="GO:0005783">
    <property type="term" value="C:endoplasmic reticulum"/>
    <property type="evidence" value="ECO:0007669"/>
    <property type="project" value="TreeGrafter"/>
</dbReference>
<dbReference type="PANTHER" id="PTHR46046:SF5">
    <property type="entry name" value="PEPTIDYLPROLYL ISOMERASE"/>
    <property type="match status" value="1"/>
</dbReference>
<feature type="domain" description="EF-hand" evidence="5">
    <location>
        <begin position="174"/>
        <end position="204"/>
    </location>
</feature>
<dbReference type="PROSITE" id="PS50222">
    <property type="entry name" value="EF_HAND_2"/>
    <property type="match status" value="1"/>
</dbReference>
<dbReference type="Gene3D" id="1.10.238.10">
    <property type="entry name" value="EF-hand"/>
    <property type="match status" value="1"/>
</dbReference>
<evidence type="ECO:0000256" key="3">
    <source>
        <dbReference type="PROSITE-ProRule" id="PRU00277"/>
    </source>
</evidence>
<comment type="catalytic activity">
    <reaction evidence="3">
        <text>[protein]-peptidylproline (omega=180) = [protein]-peptidylproline (omega=0)</text>
        <dbReference type="Rhea" id="RHEA:16237"/>
        <dbReference type="Rhea" id="RHEA-COMP:10747"/>
        <dbReference type="Rhea" id="RHEA-COMP:10748"/>
        <dbReference type="ChEBI" id="CHEBI:83833"/>
        <dbReference type="ChEBI" id="CHEBI:83834"/>
        <dbReference type="EC" id="5.2.1.8"/>
    </reaction>
</comment>
<reference evidence="6" key="1">
    <citation type="journal article" date="2010" name="Science">
        <title>Plasticity of animal genome architecture unmasked by rapid evolution of a pelagic tunicate.</title>
        <authorList>
            <person name="Denoeud F."/>
            <person name="Henriet S."/>
            <person name="Mungpakdee S."/>
            <person name="Aury J.M."/>
            <person name="Da Silva C."/>
            <person name="Brinkmann H."/>
            <person name="Mikhaleva J."/>
            <person name="Olsen L.C."/>
            <person name="Jubin C."/>
            <person name="Canestro C."/>
            <person name="Bouquet J.M."/>
            <person name="Danks G."/>
            <person name="Poulain J."/>
            <person name="Campsteijn C."/>
            <person name="Adamski M."/>
            <person name="Cross I."/>
            <person name="Yadetie F."/>
            <person name="Muffato M."/>
            <person name="Louis A."/>
            <person name="Butcher S."/>
            <person name="Tsagkogeorga G."/>
            <person name="Konrad A."/>
            <person name="Singh S."/>
            <person name="Jensen M.F."/>
            <person name="Cong E.H."/>
            <person name="Eikeseth-Otteraa H."/>
            <person name="Noel B."/>
            <person name="Anthouard V."/>
            <person name="Porcel B.M."/>
            <person name="Kachouri-Lafond R."/>
            <person name="Nishino A."/>
            <person name="Ugolini M."/>
            <person name="Chourrout P."/>
            <person name="Nishida H."/>
            <person name="Aasland R."/>
            <person name="Huzurbazar S."/>
            <person name="Westhof E."/>
            <person name="Delsuc F."/>
            <person name="Lehrach H."/>
            <person name="Reinhardt R."/>
            <person name="Weissenbach J."/>
            <person name="Roy S.W."/>
            <person name="Artiguenave F."/>
            <person name="Postlethwait J.H."/>
            <person name="Manak J.R."/>
            <person name="Thompson E.M."/>
            <person name="Jaillon O."/>
            <person name="Du Pasquier L."/>
            <person name="Boudinot P."/>
            <person name="Liberles D.A."/>
            <person name="Volff J.N."/>
            <person name="Philippe H."/>
            <person name="Lenhard B."/>
            <person name="Roest Crollius H."/>
            <person name="Wincker P."/>
            <person name="Chourrout D."/>
        </authorList>
    </citation>
    <scope>NUCLEOTIDE SEQUENCE [LARGE SCALE GENOMIC DNA]</scope>
</reference>
<keyword evidence="1" id="KW-0677">Repeat</keyword>
<protein>
    <recommendedName>
        <fullName evidence="3">peptidylprolyl isomerase</fullName>
        <ecNumber evidence="3">5.2.1.8</ecNumber>
    </recommendedName>
</protein>
<dbReference type="SUPFAM" id="SSF47473">
    <property type="entry name" value="EF-hand"/>
    <property type="match status" value="1"/>
</dbReference>
<keyword evidence="7" id="KW-1185">Reference proteome</keyword>
<evidence type="ECO:0000313" key="7">
    <source>
        <dbReference type="Proteomes" id="UP000001307"/>
    </source>
</evidence>
<dbReference type="InterPro" id="IPR018247">
    <property type="entry name" value="EF_Hand_1_Ca_BS"/>
</dbReference>
<dbReference type="EMBL" id="FN653048">
    <property type="protein sequence ID" value="CBY09758.1"/>
    <property type="molecule type" value="Genomic_DNA"/>
</dbReference>
<dbReference type="InterPro" id="IPR001179">
    <property type="entry name" value="PPIase_FKBP_dom"/>
</dbReference>
<keyword evidence="3" id="KW-0413">Isomerase</keyword>
<dbReference type="OrthoDB" id="1902587at2759"/>
<dbReference type="GO" id="GO:0003755">
    <property type="term" value="F:peptidyl-prolyl cis-trans isomerase activity"/>
    <property type="evidence" value="ECO:0007669"/>
    <property type="project" value="UniProtKB-KW"/>
</dbReference>
<dbReference type="InterPro" id="IPR051989">
    <property type="entry name" value="FKBP-like_isomerase"/>
</dbReference>
<evidence type="ECO:0000256" key="2">
    <source>
        <dbReference type="ARBA" id="ARBA00022837"/>
    </source>
</evidence>
<keyword evidence="2" id="KW-0106">Calcium</keyword>
<dbReference type="EC" id="5.2.1.8" evidence="3"/>
<dbReference type="InParanoid" id="E4XGG0"/>
<proteinExistence type="predicted"/>
<dbReference type="SUPFAM" id="SSF54534">
    <property type="entry name" value="FKBP-like"/>
    <property type="match status" value="1"/>
</dbReference>
<evidence type="ECO:0000259" key="5">
    <source>
        <dbReference type="PROSITE" id="PS50222"/>
    </source>
</evidence>
<gene>
    <name evidence="6" type="ORF">GSOID_T00010570001</name>
</gene>
<keyword evidence="3" id="KW-0697">Rotamase</keyword>
<evidence type="ECO:0000259" key="4">
    <source>
        <dbReference type="PROSITE" id="PS50059"/>
    </source>
</evidence>
<dbReference type="GO" id="GO:0005509">
    <property type="term" value="F:calcium ion binding"/>
    <property type="evidence" value="ECO:0007669"/>
    <property type="project" value="InterPro"/>
</dbReference>
<feature type="non-terminal residue" evidence="6">
    <location>
        <position position="1"/>
    </location>
</feature>
<evidence type="ECO:0000256" key="1">
    <source>
        <dbReference type="ARBA" id="ARBA00022737"/>
    </source>
</evidence>
<feature type="domain" description="PPIase FKBP-type" evidence="4">
    <location>
        <begin position="37"/>
        <end position="121"/>
    </location>
</feature>
<dbReference type="Gene3D" id="3.10.50.40">
    <property type="match status" value="1"/>
</dbReference>
<dbReference type="PANTHER" id="PTHR46046">
    <property type="entry name" value="PEPTIDYLPROLYL ISOMERASE"/>
    <property type="match status" value="1"/>
</dbReference>
<evidence type="ECO:0000313" key="6">
    <source>
        <dbReference type="EMBL" id="CBY09758.1"/>
    </source>
</evidence>
<dbReference type="Pfam" id="PF00254">
    <property type="entry name" value="FKBP_C"/>
    <property type="match status" value="1"/>
</dbReference>
<dbReference type="Proteomes" id="UP000001307">
    <property type="component" value="Unassembled WGS sequence"/>
</dbReference>
<accession>E4XGG0</accession>
<dbReference type="InterPro" id="IPR046357">
    <property type="entry name" value="PPIase_dom_sf"/>
</dbReference>
<organism evidence="6">
    <name type="scientific">Oikopleura dioica</name>
    <name type="common">Tunicate</name>
    <dbReference type="NCBI Taxonomy" id="34765"/>
    <lineage>
        <taxon>Eukaryota</taxon>
        <taxon>Metazoa</taxon>
        <taxon>Chordata</taxon>
        <taxon>Tunicata</taxon>
        <taxon>Appendicularia</taxon>
        <taxon>Copelata</taxon>
        <taxon>Oikopleuridae</taxon>
        <taxon>Oikopleura</taxon>
    </lineage>
</organism>
<dbReference type="InterPro" id="IPR011992">
    <property type="entry name" value="EF-hand-dom_pair"/>
</dbReference>